<evidence type="ECO:0000256" key="1">
    <source>
        <dbReference type="SAM" id="MobiDB-lite"/>
    </source>
</evidence>
<evidence type="ECO:0000313" key="2">
    <source>
        <dbReference type="EMBL" id="CAJ0580608.1"/>
    </source>
</evidence>
<reference evidence="2" key="1">
    <citation type="submission" date="2023-06" db="EMBL/GenBank/DDBJ databases">
        <authorList>
            <person name="Delattre M."/>
        </authorList>
    </citation>
    <scope>NUCLEOTIDE SEQUENCE</scope>
    <source>
        <strain evidence="2">AF72</strain>
    </source>
</reference>
<protein>
    <submittedName>
        <fullName evidence="2">Uncharacterized protein</fullName>
    </submittedName>
</protein>
<keyword evidence="3" id="KW-1185">Reference proteome</keyword>
<comment type="caution">
    <text evidence="2">The sequence shown here is derived from an EMBL/GenBank/DDBJ whole genome shotgun (WGS) entry which is preliminary data.</text>
</comment>
<proteinExistence type="predicted"/>
<accession>A0AA36G775</accession>
<name>A0AA36G775_9BILA</name>
<dbReference type="EMBL" id="CATQJA010002662">
    <property type="protein sequence ID" value="CAJ0580608.1"/>
    <property type="molecule type" value="Genomic_DNA"/>
</dbReference>
<evidence type="ECO:0000313" key="3">
    <source>
        <dbReference type="Proteomes" id="UP001177023"/>
    </source>
</evidence>
<feature type="non-terminal residue" evidence="2">
    <location>
        <position position="1"/>
    </location>
</feature>
<organism evidence="2 3">
    <name type="scientific">Mesorhabditis spiculigera</name>
    <dbReference type="NCBI Taxonomy" id="96644"/>
    <lineage>
        <taxon>Eukaryota</taxon>
        <taxon>Metazoa</taxon>
        <taxon>Ecdysozoa</taxon>
        <taxon>Nematoda</taxon>
        <taxon>Chromadorea</taxon>
        <taxon>Rhabditida</taxon>
        <taxon>Rhabditina</taxon>
        <taxon>Rhabditomorpha</taxon>
        <taxon>Rhabditoidea</taxon>
        <taxon>Rhabditidae</taxon>
        <taxon>Mesorhabditinae</taxon>
        <taxon>Mesorhabditis</taxon>
    </lineage>
</organism>
<sequence>MPWEPGMAPPQRPKKKGKNELDDEDADPMKFVHHTDIKELLRKMDAKYITEEMWDEAMYLSELATSEESEEEALKRLQQMYGHEWFKRNRADPPQLDSSMGNHFSKKDVIIGPEWLDYDLLQDPMHKSTIREHLDPKAPVPNSLAEALHIMANGNGPHADYYKRLIDPDNFLDPETKLPILPPCPHDDRLPGHCDCRKVLMMRLIDERRENLRKYGVVWDDKPAPVFEDLKDVFQKIDYQGKNCLEATKQMLPEVKRALEDIGFIMSETMRVIYDISQYDEVPKILEGPIFETPTYEYSAVVLALASMVNLLKNDPVYLNSAGFKMFIIADEDTPLYSLRKLLETMELGCFHLGQDPMALFDLRKSRVLLSTAERFVEKFSVRTNGQHLAQTRHFLLFTRSTTHETTRTFWEAISIYTRDYCYWKDQLEVKKHRKFFILPRCKPLSDCFHFKAARYMFRYNTSKGVCTNEPVLAESNEMMYKRNIWLKSSGGNSIAALLDREFLGLKGDEAERKARNKYMNSWGQ</sequence>
<dbReference type="Proteomes" id="UP001177023">
    <property type="component" value="Unassembled WGS sequence"/>
</dbReference>
<gene>
    <name evidence="2" type="ORF">MSPICULIGERA_LOCUS18802</name>
</gene>
<feature type="region of interest" description="Disordered" evidence="1">
    <location>
        <begin position="1"/>
        <end position="28"/>
    </location>
</feature>
<dbReference type="AlphaFoldDB" id="A0AA36G775"/>